<dbReference type="KEGG" id="pno:SNOG_15975"/>
<organism evidence="1 2">
    <name type="scientific">Phaeosphaeria nodorum (strain SN15 / ATCC MYA-4574 / FGSC 10173)</name>
    <name type="common">Glume blotch fungus</name>
    <name type="synonym">Parastagonospora nodorum</name>
    <dbReference type="NCBI Taxonomy" id="321614"/>
    <lineage>
        <taxon>Eukaryota</taxon>
        <taxon>Fungi</taxon>
        <taxon>Dikarya</taxon>
        <taxon>Ascomycota</taxon>
        <taxon>Pezizomycotina</taxon>
        <taxon>Dothideomycetes</taxon>
        <taxon>Pleosporomycetidae</taxon>
        <taxon>Pleosporales</taxon>
        <taxon>Pleosporineae</taxon>
        <taxon>Phaeosphaeriaceae</taxon>
        <taxon>Parastagonospora</taxon>
    </lineage>
</organism>
<dbReference type="EMBL" id="CP069037">
    <property type="protein sequence ID" value="QRD03736.1"/>
    <property type="molecule type" value="Genomic_DNA"/>
</dbReference>
<dbReference type="RefSeq" id="XP_001806107.1">
    <property type="nucleotide sequence ID" value="XM_001806055.1"/>
</dbReference>
<accession>A0A7U2FED2</accession>
<sequence length="83" mass="9357">MPQPNPSVSNDMSQIEDFLNRASMANIETGESGSGESWEVMDGDKTKQIAQEGQDEVEWVLVGMTEKEKEKRVVETVEKNRLK</sequence>
<name>A0A7U2FED2_PHANO</name>
<dbReference type="VEuPathDB" id="FungiDB:JI435_159750"/>
<proteinExistence type="predicted"/>
<gene>
    <name evidence="1" type="ORF">JI435_159750</name>
</gene>
<dbReference type="AlphaFoldDB" id="A0A7U2FED2"/>
<protein>
    <submittedName>
        <fullName evidence="1">Uncharacterized protein</fullName>
    </submittedName>
</protein>
<keyword evidence="2" id="KW-1185">Reference proteome</keyword>
<evidence type="ECO:0000313" key="1">
    <source>
        <dbReference type="EMBL" id="QRD03736.1"/>
    </source>
</evidence>
<dbReference type="Proteomes" id="UP000663193">
    <property type="component" value="Chromosome 15"/>
</dbReference>
<reference evidence="2" key="1">
    <citation type="journal article" date="2021" name="BMC Genomics">
        <title>Chromosome-level genome assembly and manually-curated proteome of model necrotroph Parastagonospora nodorum Sn15 reveals a genome-wide trove of candidate effector homologs, and redundancy of virulence-related functions within an accessory chromosome.</title>
        <authorList>
            <person name="Bertazzoni S."/>
            <person name="Jones D.A.B."/>
            <person name="Phan H.T."/>
            <person name="Tan K.-C."/>
            <person name="Hane J.K."/>
        </authorList>
    </citation>
    <scope>NUCLEOTIDE SEQUENCE [LARGE SCALE GENOMIC DNA]</scope>
    <source>
        <strain evidence="2">SN15 / ATCC MYA-4574 / FGSC 10173)</strain>
    </source>
</reference>
<evidence type="ECO:0000313" key="2">
    <source>
        <dbReference type="Proteomes" id="UP000663193"/>
    </source>
</evidence>